<accession>A0ABC8V218</accession>
<feature type="compositionally biased region" description="Basic and acidic residues" evidence="1">
    <location>
        <begin position="30"/>
        <end position="40"/>
    </location>
</feature>
<dbReference type="Proteomes" id="UP001642360">
    <property type="component" value="Unassembled WGS sequence"/>
</dbReference>
<comment type="caution">
    <text evidence="2">The sequence shown here is derived from an EMBL/GenBank/DDBJ whole genome shotgun (WGS) entry which is preliminary data.</text>
</comment>
<name>A0ABC8V218_9AQUA</name>
<evidence type="ECO:0000313" key="3">
    <source>
        <dbReference type="Proteomes" id="UP001642360"/>
    </source>
</evidence>
<keyword evidence="3" id="KW-1185">Reference proteome</keyword>
<proteinExistence type="predicted"/>
<reference evidence="2 3" key="1">
    <citation type="submission" date="2024-02" db="EMBL/GenBank/DDBJ databases">
        <authorList>
            <person name="Vignale AGUSTIN F."/>
            <person name="Sosa J E."/>
            <person name="Modenutti C."/>
        </authorList>
    </citation>
    <scope>NUCLEOTIDE SEQUENCE [LARGE SCALE GENOMIC DNA]</scope>
</reference>
<dbReference type="EMBL" id="CAUOFW020009947">
    <property type="protein sequence ID" value="CAK9187386.1"/>
    <property type="molecule type" value="Genomic_DNA"/>
</dbReference>
<protein>
    <submittedName>
        <fullName evidence="2">Uncharacterized protein</fullName>
    </submittedName>
</protein>
<feature type="compositionally biased region" description="Basic and acidic residues" evidence="1">
    <location>
        <begin position="57"/>
        <end position="69"/>
    </location>
</feature>
<feature type="region of interest" description="Disordered" evidence="1">
    <location>
        <begin position="30"/>
        <end position="69"/>
    </location>
</feature>
<gene>
    <name evidence="2" type="ORF">ILEXP_LOCUS57931</name>
</gene>
<evidence type="ECO:0000256" key="1">
    <source>
        <dbReference type="SAM" id="MobiDB-lite"/>
    </source>
</evidence>
<dbReference type="AlphaFoldDB" id="A0ABC8V218"/>
<evidence type="ECO:0000313" key="2">
    <source>
        <dbReference type="EMBL" id="CAK9187386.1"/>
    </source>
</evidence>
<organism evidence="2 3">
    <name type="scientific">Ilex paraguariensis</name>
    <name type="common">yerba mate</name>
    <dbReference type="NCBI Taxonomy" id="185542"/>
    <lineage>
        <taxon>Eukaryota</taxon>
        <taxon>Viridiplantae</taxon>
        <taxon>Streptophyta</taxon>
        <taxon>Embryophyta</taxon>
        <taxon>Tracheophyta</taxon>
        <taxon>Spermatophyta</taxon>
        <taxon>Magnoliopsida</taxon>
        <taxon>eudicotyledons</taxon>
        <taxon>Gunneridae</taxon>
        <taxon>Pentapetalae</taxon>
        <taxon>asterids</taxon>
        <taxon>campanulids</taxon>
        <taxon>Aquifoliales</taxon>
        <taxon>Aquifoliaceae</taxon>
        <taxon>Ilex</taxon>
    </lineage>
</organism>
<sequence length="139" mass="14705">MSMETREKIKMGISSDSTWQVLVKEKGDEAQILDNDRRGSVESTDDDRTTPSSVGDGDARRGFSLDSRDAQATLGDASELLGGARSMTGGRGLDLGNVKKRMNARRDDALGVLDDAEVKERGANVGLGGSTVLGNTSQS</sequence>